<protein>
    <submittedName>
        <fullName evidence="1">Uncharacterized protein</fullName>
    </submittedName>
</protein>
<proteinExistence type="predicted"/>
<organism evidence="1">
    <name type="scientific">Rhizophora mucronata</name>
    <name type="common">Asiatic mangrove</name>
    <dbReference type="NCBI Taxonomy" id="61149"/>
    <lineage>
        <taxon>Eukaryota</taxon>
        <taxon>Viridiplantae</taxon>
        <taxon>Streptophyta</taxon>
        <taxon>Embryophyta</taxon>
        <taxon>Tracheophyta</taxon>
        <taxon>Spermatophyta</taxon>
        <taxon>Magnoliopsida</taxon>
        <taxon>eudicotyledons</taxon>
        <taxon>Gunneridae</taxon>
        <taxon>Pentapetalae</taxon>
        <taxon>rosids</taxon>
        <taxon>fabids</taxon>
        <taxon>Malpighiales</taxon>
        <taxon>Rhizophoraceae</taxon>
        <taxon>Rhizophora</taxon>
    </lineage>
</organism>
<evidence type="ECO:0000313" key="1">
    <source>
        <dbReference type="EMBL" id="MBX29570.1"/>
    </source>
</evidence>
<name>A0A2P2MH73_RHIMU</name>
<accession>A0A2P2MH73</accession>
<sequence>MVHKDQCNYANYDPLSRFFPFLFFFSLQLHISHLVKTRSPITQHKRNNMRSIQIQSLNCVKELIKSN</sequence>
<dbReference type="EMBL" id="GGEC01049086">
    <property type="protein sequence ID" value="MBX29570.1"/>
    <property type="molecule type" value="Transcribed_RNA"/>
</dbReference>
<dbReference type="AlphaFoldDB" id="A0A2P2MH73"/>
<reference evidence="1" key="1">
    <citation type="submission" date="2018-02" db="EMBL/GenBank/DDBJ databases">
        <title>Rhizophora mucronata_Transcriptome.</title>
        <authorList>
            <person name="Meera S.P."/>
            <person name="Sreeshan A."/>
            <person name="Augustine A."/>
        </authorList>
    </citation>
    <scope>NUCLEOTIDE SEQUENCE</scope>
    <source>
        <tissue evidence="1">Leaf</tissue>
    </source>
</reference>